<dbReference type="GO" id="GO:0003960">
    <property type="term" value="F:quinone reductase (NADPH) activity"/>
    <property type="evidence" value="ECO:0007669"/>
    <property type="project" value="UniProtKB-EC"/>
</dbReference>
<dbReference type="Pfam" id="PF00107">
    <property type="entry name" value="ADH_zinc_N"/>
    <property type="match status" value="1"/>
</dbReference>
<dbReference type="InterPro" id="IPR013154">
    <property type="entry name" value="ADH-like_N"/>
</dbReference>
<feature type="domain" description="Enoyl reductase (ER)" evidence="3">
    <location>
        <begin position="20"/>
        <end position="333"/>
    </location>
</feature>
<dbReference type="PANTHER" id="PTHR48106">
    <property type="entry name" value="QUINONE OXIDOREDUCTASE PIG3-RELATED"/>
    <property type="match status" value="1"/>
</dbReference>
<dbReference type="PATRIC" id="fig|1288963.3.peg.2977"/>
<dbReference type="InterPro" id="IPR013149">
    <property type="entry name" value="ADH-like_C"/>
</dbReference>
<gene>
    <name evidence="4" type="ORF">ADIS_2986</name>
</gene>
<dbReference type="InterPro" id="IPR020843">
    <property type="entry name" value="ER"/>
</dbReference>
<evidence type="ECO:0000259" key="3">
    <source>
        <dbReference type="SMART" id="SM00829"/>
    </source>
</evidence>
<evidence type="ECO:0000313" key="5">
    <source>
        <dbReference type="Proteomes" id="UP000013909"/>
    </source>
</evidence>
<organism evidence="4 5">
    <name type="scientific">Lunatimonas lonarensis</name>
    <dbReference type="NCBI Taxonomy" id="1232681"/>
    <lineage>
        <taxon>Bacteria</taxon>
        <taxon>Pseudomonadati</taxon>
        <taxon>Bacteroidota</taxon>
        <taxon>Cytophagia</taxon>
        <taxon>Cytophagales</taxon>
        <taxon>Cyclobacteriaceae</taxon>
    </lineage>
</organism>
<dbReference type="STRING" id="1232681.ADIS_2986"/>
<proteinExistence type="predicted"/>
<dbReference type="Proteomes" id="UP000013909">
    <property type="component" value="Unassembled WGS sequence"/>
</dbReference>
<keyword evidence="1" id="KW-0521">NADP</keyword>
<dbReference type="InterPro" id="IPR011032">
    <property type="entry name" value="GroES-like_sf"/>
</dbReference>
<accession>R7ZQY9</accession>
<sequence length="344" mass="36885">MPFNQPNTTKMRAICISEYGDPGVLVCSERPTPLPGPHEVLIETAAAGVNRPDVAQRKGNYPAPAGVAADIPGLEVSGRIVAIGEDVKLWEIGDEVCALVAGAGYAEFVVCPEEQCLVIPEGISVTQAASLPETFFTVWNNVFDIGRFHPGERVLVHGGSSGIGVSAIQIIKAMGGIVFATAGSSEKCAACQDLGAELAINYKEADFEKTINQHTSGQGVDLVLDMVGGDYTNRNINLLAPMGRLVIINAMRGRMGSVDLIQVMKKRLTITGSTLRPQSIAYKGTIAKALMSKIWPLFPEKIKPVIYRTFALEDAAKAHELMESSDHIGKILLINERYGEPKPS</sequence>
<dbReference type="GO" id="GO:0070402">
    <property type="term" value="F:NADPH binding"/>
    <property type="evidence" value="ECO:0007669"/>
    <property type="project" value="TreeGrafter"/>
</dbReference>
<keyword evidence="2 4" id="KW-0560">Oxidoreductase</keyword>
<dbReference type="Pfam" id="PF08240">
    <property type="entry name" value="ADH_N"/>
    <property type="match status" value="1"/>
</dbReference>
<dbReference type="SUPFAM" id="SSF50129">
    <property type="entry name" value="GroES-like"/>
    <property type="match status" value="1"/>
</dbReference>
<dbReference type="SUPFAM" id="SSF51735">
    <property type="entry name" value="NAD(P)-binding Rossmann-fold domains"/>
    <property type="match status" value="1"/>
</dbReference>
<dbReference type="EC" id="1.6.5.5" evidence="4"/>
<dbReference type="SMART" id="SM00829">
    <property type="entry name" value="PKS_ER"/>
    <property type="match status" value="1"/>
</dbReference>
<dbReference type="EMBL" id="AQHR01000085">
    <property type="protein sequence ID" value="EON76536.1"/>
    <property type="molecule type" value="Genomic_DNA"/>
</dbReference>
<dbReference type="CDD" id="cd05276">
    <property type="entry name" value="p53_inducible_oxidoreductase"/>
    <property type="match status" value="1"/>
</dbReference>
<protein>
    <submittedName>
        <fullName evidence="4">Quinone oxidoreductase</fullName>
        <ecNumber evidence="4">1.6.5.5</ecNumber>
    </submittedName>
</protein>
<keyword evidence="5" id="KW-1185">Reference proteome</keyword>
<evidence type="ECO:0000256" key="2">
    <source>
        <dbReference type="ARBA" id="ARBA00023002"/>
    </source>
</evidence>
<comment type="caution">
    <text evidence="4">The sequence shown here is derived from an EMBL/GenBank/DDBJ whole genome shotgun (WGS) entry which is preliminary data.</text>
</comment>
<reference evidence="4 5" key="1">
    <citation type="submission" date="2013-02" db="EMBL/GenBank/DDBJ databases">
        <title>A novel strain isolated from Lonar lake, Maharashtra, India.</title>
        <authorList>
            <person name="Singh A."/>
        </authorList>
    </citation>
    <scope>NUCLEOTIDE SEQUENCE [LARGE SCALE GENOMIC DNA]</scope>
    <source>
        <strain evidence="4 5">AK24</strain>
    </source>
</reference>
<name>R7ZQY9_9BACT</name>
<dbReference type="AlphaFoldDB" id="R7ZQY9"/>
<evidence type="ECO:0000313" key="4">
    <source>
        <dbReference type="EMBL" id="EON76536.1"/>
    </source>
</evidence>
<dbReference type="InterPro" id="IPR014189">
    <property type="entry name" value="Quinone_OxRdtase_PIG3"/>
</dbReference>
<evidence type="ECO:0000256" key="1">
    <source>
        <dbReference type="ARBA" id="ARBA00022857"/>
    </source>
</evidence>
<dbReference type="Gene3D" id="3.90.180.10">
    <property type="entry name" value="Medium-chain alcohol dehydrogenases, catalytic domain"/>
    <property type="match status" value="1"/>
</dbReference>
<dbReference type="NCBIfam" id="TIGR02824">
    <property type="entry name" value="quinone_pig3"/>
    <property type="match status" value="1"/>
</dbReference>
<dbReference type="Gene3D" id="3.40.50.720">
    <property type="entry name" value="NAD(P)-binding Rossmann-like Domain"/>
    <property type="match status" value="1"/>
</dbReference>
<dbReference type="InterPro" id="IPR036291">
    <property type="entry name" value="NAD(P)-bd_dom_sf"/>
</dbReference>
<dbReference type="PANTHER" id="PTHR48106:SF8">
    <property type="entry name" value="OS02G0805600 PROTEIN"/>
    <property type="match status" value="1"/>
</dbReference>